<dbReference type="AlphaFoldDB" id="A0A1I4VZK9"/>
<evidence type="ECO:0000256" key="1">
    <source>
        <dbReference type="ARBA" id="ARBA00004571"/>
    </source>
</evidence>
<evidence type="ECO:0000313" key="14">
    <source>
        <dbReference type="EMBL" id="SFN06744.1"/>
    </source>
</evidence>
<evidence type="ECO:0000256" key="5">
    <source>
        <dbReference type="ARBA" id="ARBA00022558"/>
    </source>
</evidence>
<evidence type="ECO:0000256" key="3">
    <source>
        <dbReference type="ARBA" id="ARBA00022448"/>
    </source>
</evidence>
<evidence type="ECO:0000256" key="6">
    <source>
        <dbReference type="ARBA" id="ARBA00022692"/>
    </source>
</evidence>
<sequence length="848" mass="91270">MKKRGLMLKPVAICVMAILSGKASAMLHFEPSMITGEYSVASLAAFEQGAALSPGRYPVELYVDGNRIGRRTLAFSLATSSYAHDPSGLHPCLTGDDLANSGIKMTAFPALMQVKPGTCLPLEKIIPGAFTRFDTDNMRLNISIPQAALIHRPKGWVPPARWDEGINAVLLDWQLSGSQSRGEYGNSHSEYLYLTSGLNLGAWRLRDNSTWSSDGNAYQSQRQWRHINTWAERDIIPWRSELLLGDGTTSDTVFDAFSYRGVQLATSDSMYPESVRSYAPVIRGVANSNARVSVLQNGNVIYQTFVAPGAFVIDDLNTVSSAGDLTVQVREADGTLRVFTVPYSSIPVLQRQGHLRYALTAGHYRSAGEDTADPPFLQGVVQWGLPHDVTVYGGLLQAVRYHSAALGAGINLGIWGALSADVTQADSVLPDNSRHQGQSVRFLYARSLLTTGTTFQLAGYRYSTQGFHTLSETAERAMSGWNNTDVEVDAAGRQLAPDWHNYYSLYNSRRQQVTVNLSQSLGSFGSAYVSGSHQTYWQSDATTDDVQIGLSSTFHSVSWSLSWGYSRVSGQPDADRTLYLGLSMPLGNPASNPVYVTTSLNRDSNGNSTLQTGVSGSADNNQLSWSVAQGYDRRDGGSGDTSLDYSGSYGSLSAGYGYSRHYRQLRYGASGGVVVHRGGATFGQQPGDTSVLVDAAGAADVSVADMQGIHTDSRGYALVPYASQYQQNEVALDVSTLNNHTDIDNPVVSVVPTQGAIVRARFRVHSGAHALLTLLHNGQPLPFGTAVTSGSDGGLVGDGGQVYLTGLSSQDSLQAKWGTGAGQQCRARFSLPADANKLPLVQQQVNCQ</sequence>
<keyword evidence="4" id="KW-1134">Transmembrane beta strand</keyword>
<keyword evidence="7 11" id="KW-0732">Signal</keyword>
<accession>A0A1I4VZK9</accession>
<dbReference type="Gene3D" id="2.60.40.2610">
    <property type="entry name" value="Outer membrane usher protein FimD, plug domain"/>
    <property type="match status" value="1"/>
</dbReference>
<dbReference type="InterPro" id="IPR037224">
    <property type="entry name" value="PapC_N_sf"/>
</dbReference>
<evidence type="ECO:0000313" key="15">
    <source>
        <dbReference type="Proteomes" id="UP000242222"/>
    </source>
</evidence>
<feature type="domain" description="PapC-like C-terminal" evidence="12">
    <location>
        <begin position="771"/>
        <end position="833"/>
    </location>
</feature>
<dbReference type="Gene3D" id="2.60.40.3110">
    <property type="match status" value="1"/>
</dbReference>
<dbReference type="InterPro" id="IPR025885">
    <property type="entry name" value="PapC_N"/>
</dbReference>
<dbReference type="GO" id="GO:0009297">
    <property type="term" value="P:pilus assembly"/>
    <property type="evidence" value="ECO:0007669"/>
    <property type="project" value="InterPro"/>
</dbReference>
<evidence type="ECO:0000256" key="2">
    <source>
        <dbReference type="ARBA" id="ARBA00008064"/>
    </source>
</evidence>
<organism evidence="14 15">
    <name type="scientific">Izhakiella capsodis</name>
    <dbReference type="NCBI Taxonomy" id="1367852"/>
    <lineage>
        <taxon>Bacteria</taxon>
        <taxon>Pseudomonadati</taxon>
        <taxon>Pseudomonadota</taxon>
        <taxon>Gammaproteobacteria</taxon>
        <taxon>Enterobacterales</taxon>
        <taxon>Erwiniaceae</taxon>
        <taxon>Izhakiella</taxon>
    </lineage>
</organism>
<dbReference type="PANTHER" id="PTHR30451:SF21">
    <property type="entry name" value="FIMBRIAL USHER DOMAIN-CONTAINING PROTEIN YDET-RELATED"/>
    <property type="match status" value="1"/>
</dbReference>
<dbReference type="InterPro" id="IPR018030">
    <property type="entry name" value="Fimbrial_membr_usher_CS"/>
</dbReference>
<evidence type="ECO:0000256" key="8">
    <source>
        <dbReference type="ARBA" id="ARBA00023136"/>
    </source>
</evidence>
<evidence type="ECO:0000259" key="13">
    <source>
        <dbReference type="Pfam" id="PF13954"/>
    </source>
</evidence>
<feature type="domain" description="PapC N-terminal" evidence="13">
    <location>
        <begin position="29"/>
        <end position="176"/>
    </location>
</feature>
<gene>
    <name evidence="14" type="ORF">SAMN05216516_102186</name>
</gene>
<proteinExistence type="inferred from homology"/>
<evidence type="ECO:0000256" key="10">
    <source>
        <dbReference type="RuleBase" id="RU003884"/>
    </source>
</evidence>
<reference evidence="15" key="1">
    <citation type="submission" date="2016-10" db="EMBL/GenBank/DDBJ databases">
        <authorList>
            <person name="Varghese N."/>
            <person name="Submissions S."/>
        </authorList>
    </citation>
    <scope>NUCLEOTIDE SEQUENCE [LARGE SCALE GENOMIC DNA]</scope>
    <source>
        <strain evidence="15">N6PO6</strain>
    </source>
</reference>
<dbReference type="PROSITE" id="PS01151">
    <property type="entry name" value="FIMBRIAL_USHER"/>
    <property type="match status" value="1"/>
</dbReference>
<dbReference type="Gene3D" id="3.10.20.410">
    <property type="match status" value="1"/>
</dbReference>
<dbReference type="InterPro" id="IPR042186">
    <property type="entry name" value="FimD_plug_dom"/>
</dbReference>
<dbReference type="InterPro" id="IPR025949">
    <property type="entry name" value="PapC-like_C"/>
</dbReference>
<keyword evidence="6 10" id="KW-0812">Transmembrane</keyword>
<evidence type="ECO:0000259" key="12">
    <source>
        <dbReference type="Pfam" id="PF13953"/>
    </source>
</evidence>
<evidence type="ECO:0000256" key="11">
    <source>
        <dbReference type="SAM" id="SignalP"/>
    </source>
</evidence>
<dbReference type="GO" id="GO:0015473">
    <property type="term" value="F:fimbrial usher porin activity"/>
    <property type="evidence" value="ECO:0007669"/>
    <property type="project" value="InterPro"/>
</dbReference>
<dbReference type="STRING" id="1367852.SAMN05216516_102186"/>
<keyword evidence="3 10" id="KW-0813">Transport</keyword>
<dbReference type="InterPro" id="IPR000015">
    <property type="entry name" value="Fimb_usher"/>
</dbReference>
<dbReference type="SUPFAM" id="SSF141729">
    <property type="entry name" value="FimD N-terminal domain-like"/>
    <property type="match status" value="1"/>
</dbReference>
<dbReference type="Proteomes" id="UP000242222">
    <property type="component" value="Unassembled WGS sequence"/>
</dbReference>
<feature type="chain" id="PRO_5017306073" evidence="11">
    <location>
        <begin position="26"/>
        <end position="848"/>
    </location>
</feature>
<dbReference type="Pfam" id="PF13954">
    <property type="entry name" value="PapC_N"/>
    <property type="match status" value="1"/>
</dbReference>
<dbReference type="Gene3D" id="2.60.40.2070">
    <property type="match status" value="1"/>
</dbReference>
<keyword evidence="9 10" id="KW-0998">Cell outer membrane</keyword>
<name>A0A1I4VZK9_9GAMM</name>
<dbReference type="GO" id="GO:0009279">
    <property type="term" value="C:cell outer membrane"/>
    <property type="evidence" value="ECO:0007669"/>
    <property type="project" value="UniProtKB-SubCell"/>
</dbReference>
<evidence type="ECO:0000256" key="4">
    <source>
        <dbReference type="ARBA" id="ARBA00022452"/>
    </source>
</evidence>
<dbReference type="Pfam" id="PF13953">
    <property type="entry name" value="PapC_C"/>
    <property type="match status" value="1"/>
</dbReference>
<feature type="signal peptide" evidence="11">
    <location>
        <begin position="1"/>
        <end position="25"/>
    </location>
</feature>
<comment type="similarity">
    <text evidence="2 10">Belongs to the fimbrial export usher family.</text>
</comment>
<keyword evidence="5 10" id="KW-1029">Fimbrium biogenesis</keyword>
<dbReference type="FunFam" id="2.60.40.3110:FF:000001">
    <property type="entry name" value="Putative fimbrial outer membrane usher"/>
    <property type="match status" value="1"/>
</dbReference>
<dbReference type="EMBL" id="FOVC01000002">
    <property type="protein sequence ID" value="SFN06744.1"/>
    <property type="molecule type" value="Genomic_DNA"/>
</dbReference>
<evidence type="ECO:0000256" key="7">
    <source>
        <dbReference type="ARBA" id="ARBA00022729"/>
    </source>
</evidence>
<protein>
    <submittedName>
        <fullName evidence="14">Outer membrane usher protein</fullName>
    </submittedName>
</protein>
<evidence type="ECO:0000256" key="9">
    <source>
        <dbReference type="ARBA" id="ARBA00023237"/>
    </source>
</evidence>
<dbReference type="Pfam" id="PF00577">
    <property type="entry name" value="Usher"/>
    <property type="match status" value="1"/>
</dbReference>
<dbReference type="RefSeq" id="WP_230479515.1">
    <property type="nucleotide sequence ID" value="NZ_FOVC01000002.1"/>
</dbReference>
<comment type="subcellular location">
    <subcellularLocation>
        <location evidence="1 10">Cell outer membrane</location>
        <topology evidence="1 10">Multi-pass membrane protein</topology>
    </subcellularLocation>
</comment>
<dbReference type="FunFam" id="2.60.40.2610:FF:000001">
    <property type="entry name" value="Outer membrane fimbrial usher protein"/>
    <property type="match status" value="1"/>
</dbReference>
<keyword evidence="15" id="KW-1185">Reference proteome</keyword>
<dbReference type="PANTHER" id="PTHR30451">
    <property type="entry name" value="OUTER MEMBRANE USHER PROTEIN"/>
    <property type="match status" value="1"/>
</dbReference>
<keyword evidence="8 10" id="KW-0472">Membrane</keyword>
<dbReference type="InterPro" id="IPR043142">
    <property type="entry name" value="PapC-like_C_sf"/>
</dbReference>